<evidence type="ECO:0000313" key="14">
    <source>
        <dbReference type="Proteomes" id="UP000070080"/>
    </source>
</evidence>
<dbReference type="Gene3D" id="1.10.287.180">
    <property type="entry name" value="Transcription elongation factor, GreA/GreB, N-terminal domain"/>
    <property type="match status" value="1"/>
</dbReference>
<dbReference type="Proteomes" id="UP000070080">
    <property type="component" value="Unassembled WGS sequence"/>
</dbReference>
<evidence type="ECO:0000256" key="7">
    <source>
        <dbReference type="ARBA" id="ARBA00024916"/>
    </source>
</evidence>
<dbReference type="InterPro" id="IPR001437">
    <property type="entry name" value="Tscrpt_elong_fac_GreA/B_C"/>
</dbReference>
<dbReference type="GO" id="GO:0003677">
    <property type="term" value="F:DNA binding"/>
    <property type="evidence" value="ECO:0007669"/>
    <property type="project" value="UniProtKB-UniRule"/>
</dbReference>
<dbReference type="PATRIC" id="fig|1497955.3.peg.923"/>
<keyword evidence="13" id="KW-0648">Protein biosynthesis</keyword>
<protein>
    <recommendedName>
        <fullName evidence="2 9">Transcription elongation factor GreA</fullName>
    </recommendedName>
    <alternativeName>
        <fullName evidence="8 9">Transcript cleavage factor GreA</fullName>
    </alternativeName>
</protein>
<dbReference type="PANTHER" id="PTHR30437:SF4">
    <property type="entry name" value="TRANSCRIPTION ELONGATION FACTOR GREA"/>
    <property type="match status" value="1"/>
</dbReference>
<dbReference type="PIRSF" id="PIRSF006092">
    <property type="entry name" value="GreA_GreB"/>
    <property type="match status" value="1"/>
</dbReference>
<feature type="domain" description="Transcription elongation factor GreA/GreB C-terminal" evidence="11">
    <location>
        <begin position="84"/>
        <end position="157"/>
    </location>
</feature>
<dbReference type="STRING" id="1497955.HMPREF1872_00951"/>
<dbReference type="GO" id="GO:0003746">
    <property type="term" value="F:translation elongation factor activity"/>
    <property type="evidence" value="ECO:0007669"/>
    <property type="project" value="UniProtKB-KW"/>
</dbReference>
<name>A0A133YAA0_9FIRM</name>
<dbReference type="PANTHER" id="PTHR30437">
    <property type="entry name" value="TRANSCRIPTION ELONGATION FACTOR GREA"/>
    <property type="match status" value="1"/>
</dbReference>
<comment type="caution">
    <text evidence="13">The sequence shown here is derived from an EMBL/GenBank/DDBJ whole genome shotgun (WGS) entry which is preliminary data.</text>
</comment>
<dbReference type="InterPro" id="IPR022691">
    <property type="entry name" value="Tscrpt_elong_fac_GreA/B_N"/>
</dbReference>
<evidence type="ECO:0000256" key="8">
    <source>
        <dbReference type="ARBA" id="ARBA00030776"/>
    </source>
</evidence>
<evidence type="ECO:0000256" key="3">
    <source>
        <dbReference type="ARBA" id="ARBA00023015"/>
    </source>
</evidence>
<dbReference type="Pfam" id="PF01272">
    <property type="entry name" value="GreA_GreB"/>
    <property type="match status" value="1"/>
</dbReference>
<dbReference type="Pfam" id="PF03449">
    <property type="entry name" value="GreA_GreB_N"/>
    <property type="match status" value="1"/>
</dbReference>
<dbReference type="SUPFAM" id="SSF54534">
    <property type="entry name" value="FKBP-like"/>
    <property type="match status" value="1"/>
</dbReference>
<keyword evidence="14" id="KW-1185">Reference proteome</keyword>
<feature type="domain" description="Transcription elongation factor GreA/GreB N-terminal" evidence="12">
    <location>
        <begin position="8"/>
        <end position="76"/>
    </location>
</feature>
<dbReference type="SUPFAM" id="SSF46557">
    <property type="entry name" value="GreA transcript cleavage protein, N-terminal domain"/>
    <property type="match status" value="1"/>
</dbReference>
<evidence type="ECO:0000256" key="1">
    <source>
        <dbReference type="ARBA" id="ARBA00008213"/>
    </source>
</evidence>
<evidence type="ECO:0000256" key="4">
    <source>
        <dbReference type="ARBA" id="ARBA00023054"/>
    </source>
</evidence>
<dbReference type="FunFam" id="1.10.287.180:FF:000001">
    <property type="entry name" value="Transcription elongation factor GreA"/>
    <property type="match status" value="1"/>
</dbReference>
<dbReference type="NCBIfam" id="NF001263">
    <property type="entry name" value="PRK00226.1-4"/>
    <property type="match status" value="1"/>
</dbReference>
<keyword evidence="6 9" id="KW-0804">Transcription</keyword>
<dbReference type="EMBL" id="LSCV01000031">
    <property type="protein sequence ID" value="KXB40141.1"/>
    <property type="molecule type" value="Genomic_DNA"/>
</dbReference>
<dbReference type="OrthoDB" id="9808774at2"/>
<evidence type="ECO:0000259" key="12">
    <source>
        <dbReference type="Pfam" id="PF03449"/>
    </source>
</evidence>
<dbReference type="NCBIfam" id="TIGR01462">
    <property type="entry name" value="greA"/>
    <property type="match status" value="1"/>
</dbReference>
<dbReference type="InterPro" id="IPR023459">
    <property type="entry name" value="Tscrpt_elong_fac_GreA/B_fam"/>
</dbReference>
<dbReference type="FunFam" id="3.10.50.30:FF:000001">
    <property type="entry name" value="Transcription elongation factor GreA"/>
    <property type="match status" value="1"/>
</dbReference>
<evidence type="ECO:0000313" key="13">
    <source>
        <dbReference type="EMBL" id="KXB40141.1"/>
    </source>
</evidence>
<comment type="similarity">
    <text evidence="1 9 10">Belongs to the GreA/GreB family.</text>
</comment>
<dbReference type="GO" id="GO:0070063">
    <property type="term" value="F:RNA polymerase binding"/>
    <property type="evidence" value="ECO:0007669"/>
    <property type="project" value="InterPro"/>
</dbReference>
<evidence type="ECO:0000256" key="5">
    <source>
        <dbReference type="ARBA" id="ARBA00023125"/>
    </source>
</evidence>
<dbReference type="InterPro" id="IPR036805">
    <property type="entry name" value="Tscrpt_elong_fac_GreA/B_N_sf"/>
</dbReference>
<proteinExistence type="inferred from homology"/>
<dbReference type="Gene3D" id="3.10.50.30">
    <property type="entry name" value="Transcription elongation factor, GreA/GreB, C-terminal domain"/>
    <property type="match status" value="1"/>
</dbReference>
<evidence type="ECO:0000256" key="10">
    <source>
        <dbReference type="RuleBase" id="RU000556"/>
    </source>
</evidence>
<evidence type="ECO:0000256" key="2">
    <source>
        <dbReference type="ARBA" id="ARBA00013729"/>
    </source>
</evidence>
<dbReference type="GO" id="GO:0032784">
    <property type="term" value="P:regulation of DNA-templated transcription elongation"/>
    <property type="evidence" value="ECO:0007669"/>
    <property type="project" value="UniProtKB-UniRule"/>
</dbReference>
<evidence type="ECO:0000256" key="6">
    <source>
        <dbReference type="ARBA" id="ARBA00023163"/>
    </source>
</evidence>
<dbReference type="GO" id="GO:0006354">
    <property type="term" value="P:DNA-templated transcription elongation"/>
    <property type="evidence" value="ECO:0007669"/>
    <property type="project" value="TreeGrafter"/>
</dbReference>
<evidence type="ECO:0000256" key="9">
    <source>
        <dbReference type="HAMAP-Rule" id="MF_00105"/>
    </source>
</evidence>
<dbReference type="InterPro" id="IPR028624">
    <property type="entry name" value="Tscrpt_elong_fac_GreA/B"/>
</dbReference>
<dbReference type="InterPro" id="IPR006359">
    <property type="entry name" value="Tscrpt_elong_fac_GreA"/>
</dbReference>
<evidence type="ECO:0000259" key="11">
    <source>
        <dbReference type="Pfam" id="PF01272"/>
    </source>
</evidence>
<reference evidence="14" key="1">
    <citation type="submission" date="2016-01" db="EMBL/GenBank/DDBJ databases">
        <authorList>
            <person name="Mitreva M."/>
            <person name="Pepin K.H."/>
            <person name="Mihindukulasuriya K.A."/>
            <person name="Fulton R."/>
            <person name="Fronick C."/>
            <person name="O'Laughlin M."/>
            <person name="Miner T."/>
            <person name="Herter B."/>
            <person name="Rosa B.A."/>
            <person name="Cordes M."/>
            <person name="Tomlinson C."/>
            <person name="Wollam A."/>
            <person name="Palsikar V.B."/>
            <person name="Mardis E.R."/>
            <person name="Wilson R.K."/>
        </authorList>
    </citation>
    <scope>NUCLEOTIDE SEQUENCE [LARGE SCALE GENOMIC DNA]</scope>
    <source>
        <strain evidence="14">KA00274</strain>
    </source>
</reference>
<comment type="function">
    <text evidence="7 9 10">Necessary for efficient RNA polymerase transcription elongation past template-encoded arresting sites. The arresting sites in DNA have the property of trapping a certain fraction of elongating RNA polymerases that pass through, resulting in locked ternary complexes. Cleavage of the nascent transcript by cleavage factors such as GreA or GreB allows the resumption of elongation from the new 3'terminus. GreA releases sequences of 2 to 3 nucleotides.</text>
</comment>
<dbReference type="RefSeq" id="WP_066714317.1">
    <property type="nucleotide sequence ID" value="NZ_JARFNM010000001.1"/>
</dbReference>
<keyword evidence="5 9" id="KW-0238">DNA-binding</keyword>
<dbReference type="InterPro" id="IPR036953">
    <property type="entry name" value="GreA/GreB_C_sf"/>
</dbReference>
<accession>A0A133YAA0</accession>
<dbReference type="HAMAP" id="MF_00105">
    <property type="entry name" value="GreA_GreB"/>
    <property type="match status" value="1"/>
</dbReference>
<gene>
    <name evidence="9" type="primary">greA</name>
    <name evidence="13" type="ORF">HMPREF1872_00951</name>
</gene>
<keyword evidence="4" id="KW-0175">Coiled coil</keyword>
<keyword evidence="13" id="KW-0251">Elongation factor</keyword>
<dbReference type="AlphaFoldDB" id="A0A133YAA0"/>
<organism evidence="13 14">
    <name type="scientific">Amygdalobacter nucleatus</name>
    <dbReference type="NCBI Taxonomy" id="3029274"/>
    <lineage>
        <taxon>Bacteria</taxon>
        <taxon>Bacillati</taxon>
        <taxon>Bacillota</taxon>
        <taxon>Clostridia</taxon>
        <taxon>Eubacteriales</taxon>
        <taxon>Oscillospiraceae</taxon>
        <taxon>Amygdalobacter</taxon>
    </lineage>
</organism>
<keyword evidence="3 9" id="KW-0805">Transcription regulation</keyword>
<sequence>MAEEFYEMTLEGVNRLNAELDRRKVEERTAIAERMKVARGFGDLSENSEYDEAKQAQSENEQRIQELENILKYAKVIEDSEIAKNKVAIGTIVKLEDVNTGEVEEYSIVGTAEEDIFSNKISSDSPVGQAVIGKRKGQQIEVDTPYGIFQYKITGISRK</sequence>